<organism evidence="12 13">
    <name type="scientific">Nematostella vectensis</name>
    <name type="common">Starlet sea anemone</name>
    <dbReference type="NCBI Taxonomy" id="45351"/>
    <lineage>
        <taxon>Eukaryota</taxon>
        <taxon>Metazoa</taxon>
        <taxon>Cnidaria</taxon>
        <taxon>Anthozoa</taxon>
        <taxon>Hexacorallia</taxon>
        <taxon>Actiniaria</taxon>
        <taxon>Edwardsiidae</taxon>
        <taxon>Nematostella</taxon>
    </lineage>
</organism>
<evidence type="ECO:0000313" key="13">
    <source>
        <dbReference type="Proteomes" id="UP000001593"/>
    </source>
</evidence>
<dbReference type="GO" id="GO:0046872">
    <property type="term" value="F:metal ion binding"/>
    <property type="evidence" value="ECO:0007669"/>
    <property type="project" value="UniProtKB-UniRule"/>
</dbReference>
<evidence type="ECO:0000313" key="12">
    <source>
        <dbReference type="EMBL" id="EDO43059.1"/>
    </source>
</evidence>
<dbReference type="AlphaFoldDB" id="A7RZV9"/>
<dbReference type="CDD" id="cd06457">
    <property type="entry name" value="M3A_MIP"/>
    <property type="match status" value="1"/>
</dbReference>
<keyword evidence="7" id="KW-0809">Transit peptide</keyword>
<dbReference type="InterPro" id="IPR001567">
    <property type="entry name" value="Pept_M3A_M3B_dom"/>
</dbReference>
<feature type="non-terminal residue" evidence="12">
    <location>
        <position position="666"/>
    </location>
</feature>
<dbReference type="GO" id="GO:0005739">
    <property type="term" value="C:mitochondrion"/>
    <property type="evidence" value="ECO:0000318"/>
    <property type="project" value="GO_Central"/>
</dbReference>
<dbReference type="GO" id="GO:0004222">
    <property type="term" value="F:metalloendopeptidase activity"/>
    <property type="evidence" value="ECO:0000318"/>
    <property type="project" value="GO_Central"/>
</dbReference>
<dbReference type="InParanoid" id="A7RZV9"/>
<evidence type="ECO:0000256" key="5">
    <source>
        <dbReference type="ARBA" id="ARBA00022801"/>
    </source>
</evidence>
<evidence type="ECO:0000256" key="8">
    <source>
        <dbReference type="ARBA" id="ARBA00023049"/>
    </source>
</evidence>
<dbReference type="PANTHER" id="PTHR11804:SF79">
    <property type="entry name" value="MITOCHONDRIAL INTERMEDIATE PEPTIDASE"/>
    <property type="match status" value="1"/>
</dbReference>
<dbReference type="InterPro" id="IPR045090">
    <property type="entry name" value="Pept_M3A_M3B"/>
</dbReference>
<gene>
    <name evidence="12" type="ORF">NEMVEDRAFT_v1g99065</name>
</gene>
<sequence>TWSSLATAFNYPGPRKDEHLHPTGLFGVPELNTKSGFQQMKNTALSAGSDLVKKVLSKTGLELVEVFDELSDTLCRVADLAEFVRVSHPDLEFREAAEETSLSVSNFVETLNTNHKLYSVLKNAFYNEGDAMSEETRKVAELFLFDFELSGIHLEEQKRQQFVELQDAILILGSQFSQGAGLPVLLPKGDCPDRIKNSFPVSGDNVAIDTMYLESSNEELRELAFRSHLHPIPEQLHCLDLLLSSRNELAQLVDFPTFAHRALKGTMVKTPKNVMNFLVQASQKLKKPAEKELRILESIKKMESGKKQIKIMPWDFQYYTGLAKTQALKLNSLSLSAYFPLGSCMEGLNFIFQNIYGITLEPEDASPGELWSTDVQKLGIVHEQEGLLGYIYCDFFARPEKLQQDSHFTIKGKILKDGTYQLPIVAIICNFPPPSPSGPSLLTHGMVENLFHEMGHAMHSMLARTRYQHVTGTRCSTDFAEVPSVLMEYFAWDSRVLNKFARHFRTGQPLPEEMVNKLCQSRNMFGALEMQRQILYSIADQIYHGKHPLQKNTTDIMSDIQKEHTVIPFVSGVAWQQRFSHLNGYGARYYSYLWSRAVASMVWHQCFHANPFSREVGDRYRSQMLAHGGGKDPNALVAGMLGKELTTEDMVQALWDDLADCNPFYL</sequence>
<dbReference type="PhylomeDB" id="A7RZV9"/>
<keyword evidence="4 10" id="KW-0479">Metal-binding</keyword>
<evidence type="ECO:0000256" key="3">
    <source>
        <dbReference type="ARBA" id="ARBA00022670"/>
    </source>
</evidence>
<keyword evidence="3 10" id="KW-0645">Protease</keyword>
<comment type="cofactor">
    <cofactor evidence="10">
        <name>Zn(2+)</name>
        <dbReference type="ChEBI" id="CHEBI:29105"/>
    </cofactor>
    <text evidence="10">Binds 1 zinc ion.</text>
</comment>
<evidence type="ECO:0000256" key="2">
    <source>
        <dbReference type="ARBA" id="ARBA00006040"/>
    </source>
</evidence>
<dbReference type="Proteomes" id="UP000001593">
    <property type="component" value="Unassembled WGS sequence"/>
</dbReference>
<comment type="subcellular location">
    <subcellularLocation>
        <location evidence="1">Mitochondrion</location>
    </subcellularLocation>
</comment>
<dbReference type="Gene3D" id="1.10.1370.10">
    <property type="entry name" value="Neurolysin, domain 3"/>
    <property type="match status" value="1"/>
</dbReference>
<dbReference type="GO" id="GO:0006627">
    <property type="term" value="P:protein processing involved in protein targeting to mitochondrion"/>
    <property type="evidence" value="ECO:0000318"/>
    <property type="project" value="GO_Central"/>
</dbReference>
<evidence type="ECO:0000256" key="4">
    <source>
        <dbReference type="ARBA" id="ARBA00022723"/>
    </source>
</evidence>
<dbReference type="InterPro" id="IPR024079">
    <property type="entry name" value="MetalloPept_cat_dom_sf"/>
</dbReference>
<keyword evidence="9" id="KW-0496">Mitochondrion</keyword>
<dbReference type="GO" id="GO:0006518">
    <property type="term" value="P:peptide metabolic process"/>
    <property type="evidence" value="ECO:0000318"/>
    <property type="project" value="GO_Central"/>
</dbReference>
<dbReference type="InterPro" id="IPR024077">
    <property type="entry name" value="Neurolysin/TOP_dom2"/>
</dbReference>
<proteinExistence type="inferred from homology"/>
<feature type="domain" description="Peptidase M3A/M3B catalytic" evidence="11">
    <location>
        <begin position="212"/>
        <end position="653"/>
    </location>
</feature>
<keyword evidence="8 10" id="KW-0482">Metalloprotease</keyword>
<dbReference type="STRING" id="45351.A7RZV9"/>
<evidence type="ECO:0000259" key="11">
    <source>
        <dbReference type="Pfam" id="PF01432"/>
    </source>
</evidence>
<dbReference type="OMA" id="ALMFEYM"/>
<dbReference type="EMBL" id="DS469558">
    <property type="protein sequence ID" value="EDO43059.1"/>
    <property type="molecule type" value="Genomic_DNA"/>
</dbReference>
<keyword evidence="5 10" id="KW-0378">Hydrolase</keyword>
<protein>
    <recommendedName>
        <fullName evidence="11">Peptidase M3A/M3B catalytic domain-containing protein</fullName>
    </recommendedName>
</protein>
<accession>A7RZV9</accession>
<dbReference type="PANTHER" id="PTHR11804">
    <property type="entry name" value="PROTEASE M3 THIMET OLIGOPEPTIDASE-RELATED"/>
    <property type="match status" value="1"/>
</dbReference>
<evidence type="ECO:0000256" key="10">
    <source>
        <dbReference type="RuleBase" id="RU003435"/>
    </source>
</evidence>
<dbReference type="HOGENOM" id="CLU_001805_0_2_1"/>
<keyword evidence="6 10" id="KW-0862">Zinc</keyword>
<dbReference type="InterPro" id="IPR033851">
    <property type="entry name" value="M3A_MIP"/>
</dbReference>
<dbReference type="Pfam" id="PF01432">
    <property type="entry name" value="Peptidase_M3"/>
    <property type="match status" value="1"/>
</dbReference>
<evidence type="ECO:0000256" key="1">
    <source>
        <dbReference type="ARBA" id="ARBA00004173"/>
    </source>
</evidence>
<evidence type="ECO:0000256" key="7">
    <source>
        <dbReference type="ARBA" id="ARBA00022946"/>
    </source>
</evidence>
<dbReference type="SUPFAM" id="SSF55486">
    <property type="entry name" value="Metalloproteases ('zincins'), catalytic domain"/>
    <property type="match status" value="1"/>
</dbReference>
<evidence type="ECO:0000256" key="6">
    <source>
        <dbReference type="ARBA" id="ARBA00022833"/>
    </source>
</evidence>
<name>A7RZV9_NEMVE</name>
<dbReference type="Gene3D" id="3.40.390.10">
    <property type="entry name" value="Collagenase (Catalytic Domain)"/>
    <property type="match status" value="1"/>
</dbReference>
<reference evidence="12 13" key="1">
    <citation type="journal article" date="2007" name="Science">
        <title>Sea anemone genome reveals ancestral eumetazoan gene repertoire and genomic organization.</title>
        <authorList>
            <person name="Putnam N.H."/>
            <person name="Srivastava M."/>
            <person name="Hellsten U."/>
            <person name="Dirks B."/>
            <person name="Chapman J."/>
            <person name="Salamov A."/>
            <person name="Terry A."/>
            <person name="Shapiro H."/>
            <person name="Lindquist E."/>
            <person name="Kapitonov V.V."/>
            <person name="Jurka J."/>
            <person name="Genikhovich G."/>
            <person name="Grigoriev I.V."/>
            <person name="Lucas S.M."/>
            <person name="Steele R.E."/>
            <person name="Finnerty J.R."/>
            <person name="Technau U."/>
            <person name="Martindale M.Q."/>
            <person name="Rokhsar D.S."/>
        </authorList>
    </citation>
    <scope>NUCLEOTIDE SEQUENCE [LARGE SCALE GENOMIC DNA]</scope>
    <source>
        <strain evidence="13">CH2 X CH6</strain>
    </source>
</reference>
<evidence type="ECO:0000256" key="9">
    <source>
        <dbReference type="ARBA" id="ARBA00023128"/>
    </source>
</evidence>
<dbReference type="eggNOG" id="KOG2090">
    <property type="taxonomic scope" value="Eukaryota"/>
</dbReference>
<dbReference type="FunFam" id="3.40.390.10:FF:000013">
    <property type="entry name" value="Mitochondrial intermediate peptidase"/>
    <property type="match status" value="1"/>
</dbReference>
<comment type="similarity">
    <text evidence="2 10">Belongs to the peptidase M3 family.</text>
</comment>
<keyword evidence="13" id="KW-1185">Reference proteome</keyword>